<feature type="compositionally biased region" description="Basic residues" evidence="1">
    <location>
        <begin position="1"/>
        <end position="11"/>
    </location>
</feature>
<protein>
    <submittedName>
        <fullName evidence="3">Uncharacterized protein</fullName>
    </submittedName>
</protein>
<evidence type="ECO:0000313" key="3">
    <source>
        <dbReference type="EMBL" id="CEM48970.1"/>
    </source>
</evidence>
<evidence type="ECO:0000256" key="2">
    <source>
        <dbReference type="SAM" id="Phobius"/>
    </source>
</evidence>
<feature type="region of interest" description="Disordered" evidence="1">
    <location>
        <begin position="1"/>
        <end position="21"/>
    </location>
</feature>
<keyword evidence="2" id="KW-0472">Membrane</keyword>
<accession>A0A0G4HWU0</accession>
<gene>
    <name evidence="3" type="ORF">Cvel_1451</name>
</gene>
<proteinExistence type="predicted"/>
<dbReference type="VEuPathDB" id="CryptoDB:Cvel_1451"/>
<dbReference type="EMBL" id="CDMZ01004201">
    <property type="protein sequence ID" value="CEM48970.1"/>
    <property type="molecule type" value="Genomic_DNA"/>
</dbReference>
<sequence>MASQRRPRTHFKSITDGSRDGAPTFFEVPLTSTKRVPATAPIGVLRRGFKAAYGGVVLKTEWDTSEKGITDATLALIAAVAGSVIGVVVIAYLWMLKVYA</sequence>
<feature type="transmembrane region" description="Helical" evidence="2">
    <location>
        <begin position="74"/>
        <end position="95"/>
    </location>
</feature>
<name>A0A0G4HWU0_9ALVE</name>
<reference evidence="3" key="1">
    <citation type="submission" date="2014-11" db="EMBL/GenBank/DDBJ databases">
        <authorList>
            <person name="Otto D Thomas"/>
            <person name="Naeem Raeece"/>
        </authorList>
    </citation>
    <scope>NUCLEOTIDE SEQUENCE</scope>
</reference>
<keyword evidence="2" id="KW-1133">Transmembrane helix</keyword>
<keyword evidence="2" id="KW-0812">Transmembrane</keyword>
<evidence type="ECO:0000256" key="1">
    <source>
        <dbReference type="SAM" id="MobiDB-lite"/>
    </source>
</evidence>
<organism evidence="3">
    <name type="scientific">Chromera velia CCMP2878</name>
    <dbReference type="NCBI Taxonomy" id="1169474"/>
    <lineage>
        <taxon>Eukaryota</taxon>
        <taxon>Sar</taxon>
        <taxon>Alveolata</taxon>
        <taxon>Colpodellida</taxon>
        <taxon>Chromeraceae</taxon>
        <taxon>Chromera</taxon>
    </lineage>
</organism>
<dbReference type="AlphaFoldDB" id="A0A0G4HWU0"/>